<evidence type="ECO:0000313" key="2">
    <source>
        <dbReference type="Proteomes" id="UP001156703"/>
    </source>
</evidence>
<name>A0ABQ5Z777_9SPHN</name>
<reference evidence="2" key="1">
    <citation type="journal article" date="2019" name="Int. J. Syst. Evol. Microbiol.">
        <title>The Global Catalogue of Microorganisms (GCM) 10K type strain sequencing project: providing services to taxonomists for standard genome sequencing and annotation.</title>
        <authorList>
            <consortium name="The Broad Institute Genomics Platform"/>
            <consortium name="The Broad Institute Genome Sequencing Center for Infectious Disease"/>
            <person name="Wu L."/>
            <person name="Ma J."/>
        </authorList>
    </citation>
    <scope>NUCLEOTIDE SEQUENCE [LARGE SCALE GENOMIC DNA]</scope>
    <source>
        <strain evidence="2">NBRC 102146</strain>
    </source>
</reference>
<gene>
    <name evidence="1" type="ORF">GCM10007925_09920</name>
</gene>
<dbReference type="RefSeq" id="WP_029941277.1">
    <property type="nucleotide sequence ID" value="NZ_BSOO01000007.1"/>
</dbReference>
<sequence>MYFDSHLQQAELALLNAPFEADGWLKAVRAIGEATGTETVQLVGVGGPLHVAFNVMSALPHDPHGHMRNMRLLGPDNWRIAVTDKAMAIRHEEHYRAQGVGRGSTDYDDAMSDLDFQFGCHAALLHEPHSFTRLGLLRSRREGPCSPEVLQRFACLAQQAERAIRTQLALGEDAAQLMLGGLDGLHEATFLLDRTAQLCALTEAAEAALSDGSGVRIEGFMFKLANAAEDAAFGAAFARLITSDPAHQAIIHETRVGRSVDFPQGRWRLVAARLPEAPHGFGFEPAVAVTLRPYSR</sequence>
<organism evidence="1 2">
    <name type="scientific">Sphingomonas astaxanthinifaciens DSM 22298</name>
    <dbReference type="NCBI Taxonomy" id="1123267"/>
    <lineage>
        <taxon>Bacteria</taxon>
        <taxon>Pseudomonadati</taxon>
        <taxon>Pseudomonadota</taxon>
        <taxon>Alphaproteobacteria</taxon>
        <taxon>Sphingomonadales</taxon>
        <taxon>Sphingomonadaceae</taxon>
        <taxon>Sphingomonas</taxon>
    </lineage>
</organism>
<dbReference type="EMBL" id="BSOO01000007">
    <property type="protein sequence ID" value="GLR47281.1"/>
    <property type="molecule type" value="Genomic_DNA"/>
</dbReference>
<protein>
    <submittedName>
        <fullName evidence="1">Uncharacterized protein</fullName>
    </submittedName>
</protein>
<dbReference type="Proteomes" id="UP001156703">
    <property type="component" value="Unassembled WGS sequence"/>
</dbReference>
<evidence type="ECO:0000313" key="1">
    <source>
        <dbReference type="EMBL" id="GLR47281.1"/>
    </source>
</evidence>
<proteinExistence type="predicted"/>
<accession>A0ABQ5Z777</accession>
<keyword evidence="2" id="KW-1185">Reference proteome</keyword>
<comment type="caution">
    <text evidence="1">The sequence shown here is derived from an EMBL/GenBank/DDBJ whole genome shotgun (WGS) entry which is preliminary data.</text>
</comment>